<dbReference type="PANTHER" id="PTHR22854:SF2">
    <property type="entry name" value="INDOLE-3-GLYCEROL-PHOSPHATE SYNTHASE"/>
    <property type="match status" value="1"/>
</dbReference>
<organism evidence="11 12">
    <name type="scientific">Capillibacterium thermochitinicola</name>
    <dbReference type="NCBI Taxonomy" id="2699427"/>
    <lineage>
        <taxon>Bacteria</taxon>
        <taxon>Bacillati</taxon>
        <taxon>Bacillota</taxon>
        <taxon>Capillibacterium</taxon>
    </lineage>
</organism>
<dbReference type="SUPFAM" id="SSF51366">
    <property type="entry name" value="Ribulose-phoshate binding barrel"/>
    <property type="match status" value="1"/>
</dbReference>
<evidence type="ECO:0000259" key="10">
    <source>
        <dbReference type="Pfam" id="PF00218"/>
    </source>
</evidence>
<evidence type="ECO:0000256" key="1">
    <source>
        <dbReference type="ARBA" id="ARBA00001633"/>
    </source>
</evidence>
<dbReference type="GO" id="GO:0004425">
    <property type="term" value="F:indole-3-glycerol-phosphate synthase activity"/>
    <property type="evidence" value="ECO:0007669"/>
    <property type="project" value="UniProtKB-UniRule"/>
</dbReference>
<accession>A0A8J6HYU3</accession>
<dbReference type="NCBIfam" id="NF001377">
    <property type="entry name" value="PRK00278.2-4"/>
    <property type="match status" value="1"/>
</dbReference>
<keyword evidence="7 9" id="KW-0057">Aromatic amino acid biosynthesis</keyword>
<comment type="similarity">
    <text evidence="3 9">Belongs to the TrpC family.</text>
</comment>
<dbReference type="Proteomes" id="UP000657177">
    <property type="component" value="Unassembled WGS sequence"/>
</dbReference>
<evidence type="ECO:0000256" key="8">
    <source>
        <dbReference type="ARBA" id="ARBA00023239"/>
    </source>
</evidence>
<evidence type="ECO:0000256" key="2">
    <source>
        <dbReference type="ARBA" id="ARBA00004696"/>
    </source>
</evidence>
<gene>
    <name evidence="9 11" type="primary">trpC</name>
    <name evidence="11" type="ORF">G5B42_03120</name>
</gene>
<dbReference type="UniPathway" id="UPA00035">
    <property type="reaction ID" value="UER00043"/>
</dbReference>
<keyword evidence="6 9" id="KW-0822">Tryptophan biosynthesis</keyword>
<dbReference type="RefSeq" id="WP_181338976.1">
    <property type="nucleotide sequence ID" value="NZ_JAAKDE010000004.1"/>
</dbReference>
<dbReference type="InterPro" id="IPR011060">
    <property type="entry name" value="RibuloseP-bd_barrel"/>
</dbReference>
<comment type="catalytic activity">
    <reaction evidence="1 9">
        <text>1-(2-carboxyphenylamino)-1-deoxy-D-ribulose 5-phosphate + H(+) = (1S,2R)-1-C-(indol-3-yl)glycerol 3-phosphate + CO2 + H2O</text>
        <dbReference type="Rhea" id="RHEA:23476"/>
        <dbReference type="ChEBI" id="CHEBI:15377"/>
        <dbReference type="ChEBI" id="CHEBI:15378"/>
        <dbReference type="ChEBI" id="CHEBI:16526"/>
        <dbReference type="ChEBI" id="CHEBI:58613"/>
        <dbReference type="ChEBI" id="CHEBI:58866"/>
        <dbReference type="EC" id="4.1.1.48"/>
    </reaction>
</comment>
<protein>
    <recommendedName>
        <fullName evidence="9">Indole-3-glycerol phosphate synthase</fullName>
        <shortName evidence="9">IGPS</shortName>
        <ecNumber evidence="9">4.1.1.48</ecNumber>
    </recommendedName>
</protein>
<dbReference type="GO" id="GO:0000162">
    <property type="term" value="P:L-tryptophan biosynthetic process"/>
    <property type="evidence" value="ECO:0007669"/>
    <property type="project" value="UniProtKB-UniRule"/>
</dbReference>
<reference evidence="11" key="1">
    <citation type="submission" date="2020-06" db="EMBL/GenBank/DDBJ databases">
        <title>Novel chitinolytic bacterium.</title>
        <authorList>
            <person name="Ungkulpasvich U."/>
            <person name="Kosugi A."/>
            <person name="Uke A."/>
        </authorList>
    </citation>
    <scope>NUCLEOTIDE SEQUENCE</scope>
    <source>
        <strain evidence="11">UUS1-1</strain>
    </source>
</reference>
<dbReference type="InterPro" id="IPR013798">
    <property type="entry name" value="Indole-3-glycerol_P_synth_dom"/>
</dbReference>
<dbReference type="Pfam" id="PF00218">
    <property type="entry name" value="IGPS"/>
    <property type="match status" value="1"/>
</dbReference>
<dbReference type="InterPro" id="IPR013785">
    <property type="entry name" value="Aldolase_TIM"/>
</dbReference>
<sequence length="263" mass="28205">MFLAQILQSKAAEVQARKSRTPLAQLELKLKEAPATRCFRESLTGEQIQVIAEIKKASPAKGLLCPDFQPVQLAQAYEASSAAAISVLTDEKFFLGSLDDLAQVKRATRKLPVLRKDFIIDRYQIYEARVYGADAVLLIGAILNGSELAGYIKEAKALGMDALVEVHNEAELATALAAGAEIIGINNRDLKTFRVDLETTLRLREAIPKDKVVVAESGIKSSADLKRLAHAGVNAVLVGEALVTAADPGTALKKLRGGNNDSG</sequence>
<comment type="pathway">
    <text evidence="2 9">Amino-acid biosynthesis; L-tryptophan biosynthesis; L-tryptophan from chorismate: step 4/5.</text>
</comment>
<comment type="caution">
    <text evidence="11">The sequence shown here is derived from an EMBL/GenBank/DDBJ whole genome shotgun (WGS) entry which is preliminary data.</text>
</comment>
<dbReference type="HAMAP" id="MF_00134_B">
    <property type="entry name" value="IGPS_B"/>
    <property type="match status" value="1"/>
</dbReference>
<dbReference type="AlphaFoldDB" id="A0A8J6HYU3"/>
<dbReference type="EC" id="4.1.1.48" evidence="9"/>
<evidence type="ECO:0000256" key="3">
    <source>
        <dbReference type="ARBA" id="ARBA00008737"/>
    </source>
</evidence>
<dbReference type="EMBL" id="JAAKDE010000004">
    <property type="protein sequence ID" value="MBA2132535.1"/>
    <property type="molecule type" value="Genomic_DNA"/>
</dbReference>
<dbReference type="PANTHER" id="PTHR22854">
    <property type="entry name" value="TRYPTOPHAN BIOSYNTHESIS PROTEIN"/>
    <property type="match status" value="1"/>
</dbReference>
<evidence type="ECO:0000256" key="4">
    <source>
        <dbReference type="ARBA" id="ARBA00022605"/>
    </source>
</evidence>
<keyword evidence="5 9" id="KW-0210">Decarboxylase</keyword>
<keyword evidence="12" id="KW-1185">Reference proteome</keyword>
<evidence type="ECO:0000256" key="9">
    <source>
        <dbReference type="HAMAP-Rule" id="MF_00134"/>
    </source>
</evidence>
<keyword evidence="8 9" id="KW-0456">Lyase</keyword>
<dbReference type="InterPro" id="IPR045186">
    <property type="entry name" value="Indole-3-glycerol_P_synth"/>
</dbReference>
<keyword evidence="4 9" id="KW-0028">Amino-acid biosynthesis</keyword>
<dbReference type="CDD" id="cd00331">
    <property type="entry name" value="IGPS"/>
    <property type="match status" value="1"/>
</dbReference>
<name>A0A8J6HYU3_9FIRM</name>
<dbReference type="FunFam" id="3.20.20.70:FF:000024">
    <property type="entry name" value="Indole-3-glycerol phosphate synthase"/>
    <property type="match status" value="1"/>
</dbReference>
<evidence type="ECO:0000256" key="7">
    <source>
        <dbReference type="ARBA" id="ARBA00023141"/>
    </source>
</evidence>
<evidence type="ECO:0000256" key="5">
    <source>
        <dbReference type="ARBA" id="ARBA00022793"/>
    </source>
</evidence>
<evidence type="ECO:0000313" key="12">
    <source>
        <dbReference type="Proteomes" id="UP000657177"/>
    </source>
</evidence>
<dbReference type="GO" id="GO:0004640">
    <property type="term" value="F:phosphoribosylanthranilate isomerase activity"/>
    <property type="evidence" value="ECO:0007669"/>
    <property type="project" value="TreeGrafter"/>
</dbReference>
<evidence type="ECO:0000313" key="11">
    <source>
        <dbReference type="EMBL" id="MBA2132535.1"/>
    </source>
</evidence>
<proteinExistence type="inferred from homology"/>
<feature type="domain" description="Indole-3-glycerol phosphate synthase" evidence="10">
    <location>
        <begin position="3"/>
        <end position="255"/>
    </location>
</feature>
<dbReference type="Gene3D" id="3.20.20.70">
    <property type="entry name" value="Aldolase class I"/>
    <property type="match status" value="1"/>
</dbReference>
<evidence type="ECO:0000256" key="6">
    <source>
        <dbReference type="ARBA" id="ARBA00022822"/>
    </source>
</evidence>